<feature type="region of interest" description="Disordered" evidence="2">
    <location>
        <begin position="188"/>
        <end position="212"/>
    </location>
</feature>
<keyword evidence="1" id="KW-0175">Coiled coil</keyword>
<dbReference type="Gene3D" id="2.60.210.10">
    <property type="entry name" value="Apoptosis, Tumor Necrosis Factor Receptor Associated Protein 2, Chain A"/>
    <property type="match status" value="1"/>
</dbReference>
<dbReference type="InterPro" id="IPR002083">
    <property type="entry name" value="MATH/TRAF_dom"/>
</dbReference>
<organism evidence="3 4">
    <name type="scientific">Chloropicon roscoffensis</name>
    <dbReference type="NCBI Taxonomy" id="1461544"/>
    <lineage>
        <taxon>Eukaryota</taxon>
        <taxon>Viridiplantae</taxon>
        <taxon>Chlorophyta</taxon>
        <taxon>Chloropicophyceae</taxon>
        <taxon>Chloropicales</taxon>
        <taxon>Chloropicaceae</taxon>
        <taxon>Chloropicon</taxon>
    </lineage>
</organism>
<reference evidence="3 4" key="1">
    <citation type="submission" date="2024-03" db="EMBL/GenBank/DDBJ databases">
        <title>Complete genome sequence of the green alga Chloropicon roscoffensis RCC1871.</title>
        <authorList>
            <person name="Lemieux C."/>
            <person name="Pombert J.-F."/>
            <person name="Otis C."/>
            <person name="Turmel M."/>
        </authorList>
    </citation>
    <scope>NUCLEOTIDE SEQUENCE [LARGE SCALE GENOMIC DNA]</scope>
    <source>
        <strain evidence="3 4">RCC1871</strain>
    </source>
</reference>
<evidence type="ECO:0008006" key="5">
    <source>
        <dbReference type="Google" id="ProtNLM"/>
    </source>
</evidence>
<dbReference type="EMBL" id="CP151509">
    <property type="protein sequence ID" value="WZN64191.1"/>
    <property type="molecule type" value="Genomic_DNA"/>
</dbReference>
<evidence type="ECO:0000313" key="4">
    <source>
        <dbReference type="Proteomes" id="UP001472866"/>
    </source>
</evidence>
<gene>
    <name evidence="3" type="ORF">HKI87_09g57450</name>
</gene>
<name>A0AAX4PDZ9_9CHLO</name>
<dbReference type="CDD" id="cd00121">
    <property type="entry name" value="MATH"/>
    <property type="match status" value="1"/>
</dbReference>
<sequence length="307" mass="35036">MPGTRPGDEVACDGEGYTLTVPTFPEPFSSFTRFVRSHYLESERFWIFGNFGFKLGVERPRAWSGPVGTGRPLGDLDVFLEVADELGLPDKWERKCTFCLSLVNQKDPTRSIEKTFNKVFHRGMPSKDLPTVPYYATDLSFKVSLASLWQMYNTDGFVVDKSFKVSVRFLTVGGPPSSPRLLAKRMDRECRPPEPKSSFFEKPEEREETGRKLRTHELSGELFLRLIERGEAQEQRLDRLEKALERRDREVRSLKLAIEEREASERSLRGQVEELRGRLAGRDAALVRELQIVDSYRSRVAGGAPIG</sequence>
<dbReference type="Proteomes" id="UP001472866">
    <property type="component" value="Chromosome 09"/>
</dbReference>
<dbReference type="InterPro" id="IPR008974">
    <property type="entry name" value="TRAF-like"/>
</dbReference>
<evidence type="ECO:0000256" key="2">
    <source>
        <dbReference type="SAM" id="MobiDB-lite"/>
    </source>
</evidence>
<dbReference type="SUPFAM" id="SSF49599">
    <property type="entry name" value="TRAF domain-like"/>
    <property type="match status" value="1"/>
</dbReference>
<evidence type="ECO:0000256" key="1">
    <source>
        <dbReference type="SAM" id="Coils"/>
    </source>
</evidence>
<feature type="coiled-coil region" evidence="1">
    <location>
        <begin position="223"/>
        <end position="257"/>
    </location>
</feature>
<protein>
    <recommendedName>
        <fullName evidence="5">LAGLIDADG homing endonuclease</fullName>
    </recommendedName>
</protein>
<evidence type="ECO:0000313" key="3">
    <source>
        <dbReference type="EMBL" id="WZN64191.1"/>
    </source>
</evidence>
<keyword evidence="4" id="KW-1185">Reference proteome</keyword>
<accession>A0AAX4PDZ9</accession>
<dbReference type="AlphaFoldDB" id="A0AAX4PDZ9"/>
<proteinExistence type="predicted"/>